<dbReference type="PANTHER" id="PTHR30273:SF2">
    <property type="entry name" value="PROTEIN FECR"/>
    <property type="match status" value="1"/>
</dbReference>
<dbReference type="Gene3D" id="3.55.50.30">
    <property type="match status" value="1"/>
</dbReference>
<feature type="transmembrane region" description="Helical" evidence="1">
    <location>
        <begin position="81"/>
        <end position="101"/>
    </location>
</feature>
<sequence>MDINGFEKVIQRYLNGQATDEDLALVEQWFRQTESNDYQLTEERRRIIAAKLLPRLQAITRPEAAAPPTGRGLLRSLSGRFVRVAAALIIVATTGALGWVFRYQLADNIAPVARRIVKAGPYEIKRVQLPDQTLVILNTGASISYPVAYRGGQRSVNLEGSAFFEVAKDGEKPFIVHTASLDITVLGTSFVVNEQPAQATVSVVTGRVRVAADEQPLAELKPGLQVLYNKQSRKASLQPVDAQQVMAWTQHSLSFTEAPLEQVLKVIAQKWNVALELPAGPSGKQFSGDFTNNDSLDDMMTALALTTGIHWERTATGVITVAYP</sequence>
<dbReference type="InterPro" id="IPR012373">
    <property type="entry name" value="Ferrdict_sens_TM"/>
</dbReference>
<keyword evidence="1" id="KW-0812">Transmembrane</keyword>
<evidence type="ECO:0000313" key="4">
    <source>
        <dbReference type="EMBL" id="TWI90944.1"/>
    </source>
</evidence>
<comment type="caution">
    <text evidence="4">The sequence shown here is derived from an EMBL/GenBank/DDBJ whole genome shotgun (WGS) entry which is preliminary data.</text>
</comment>
<dbReference type="InterPro" id="IPR006860">
    <property type="entry name" value="FecR"/>
</dbReference>
<evidence type="ECO:0000256" key="1">
    <source>
        <dbReference type="SAM" id="Phobius"/>
    </source>
</evidence>
<dbReference type="AlphaFoldDB" id="A0A562TCG7"/>
<dbReference type="OrthoDB" id="662587at2"/>
<name>A0A562TCG7_CHIJA</name>
<protein>
    <submittedName>
        <fullName evidence="4">FecR family protein</fullName>
    </submittedName>
</protein>
<evidence type="ECO:0000259" key="3">
    <source>
        <dbReference type="Pfam" id="PF16344"/>
    </source>
</evidence>
<gene>
    <name evidence="4" type="ORF">LX66_0305</name>
</gene>
<evidence type="ECO:0000259" key="2">
    <source>
        <dbReference type="Pfam" id="PF04773"/>
    </source>
</evidence>
<proteinExistence type="predicted"/>
<dbReference type="PANTHER" id="PTHR30273">
    <property type="entry name" value="PERIPLASMIC SIGNAL SENSOR AND SIGMA FACTOR ACTIVATOR FECR-RELATED"/>
    <property type="match status" value="1"/>
</dbReference>
<dbReference type="EMBL" id="VLLG01000002">
    <property type="protein sequence ID" value="TWI90944.1"/>
    <property type="molecule type" value="Genomic_DNA"/>
</dbReference>
<feature type="domain" description="Protein FecR C-terminal" evidence="3">
    <location>
        <begin position="253"/>
        <end position="315"/>
    </location>
</feature>
<dbReference type="RefSeq" id="WP_145710122.1">
    <property type="nucleotide sequence ID" value="NZ_BAAAFY010000001.1"/>
</dbReference>
<dbReference type="Gene3D" id="2.60.120.1440">
    <property type="match status" value="1"/>
</dbReference>
<dbReference type="Pfam" id="PF16344">
    <property type="entry name" value="FecR_C"/>
    <property type="match status" value="1"/>
</dbReference>
<keyword evidence="1" id="KW-1133">Transmembrane helix</keyword>
<keyword evidence="1" id="KW-0472">Membrane</keyword>
<feature type="domain" description="FecR protein" evidence="2">
    <location>
        <begin position="117"/>
        <end position="209"/>
    </location>
</feature>
<organism evidence="4 5">
    <name type="scientific">Chitinophaga japonensis</name>
    <name type="common">Flexibacter japonensis</name>
    <dbReference type="NCBI Taxonomy" id="104662"/>
    <lineage>
        <taxon>Bacteria</taxon>
        <taxon>Pseudomonadati</taxon>
        <taxon>Bacteroidota</taxon>
        <taxon>Chitinophagia</taxon>
        <taxon>Chitinophagales</taxon>
        <taxon>Chitinophagaceae</taxon>
        <taxon>Chitinophaga</taxon>
    </lineage>
</organism>
<dbReference type="Pfam" id="PF04773">
    <property type="entry name" value="FecR"/>
    <property type="match status" value="1"/>
</dbReference>
<dbReference type="GO" id="GO:0016989">
    <property type="term" value="F:sigma factor antagonist activity"/>
    <property type="evidence" value="ECO:0007669"/>
    <property type="project" value="TreeGrafter"/>
</dbReference>
<reference evidence="4 5" key="1">
    <citation type="journal article" date="2013" name="Stand. Genomic Sci.">
        <title>Genomic Encyclopedia of Type Strains, Phase I: The one thousand microbial genomes (KMG-I) project.</title>
        <authorList>
            <person name="Kyrpides N.C."/>
            <person name="Woyke T."/>
            <person name="Eisen J.A."/>
            <person name="Garrity G."/>
            <person name="Lilburn T.G."/>
            <person name="Beck B.J."/>
            <person name="Whitman W.B."/>
            <person name="Hugenholtz P."/>
            <person name="Klenk H.P."/>
        </authorList>
    </citation>
    <scope>NUCLEOTIDE SEQUENCE [LARGE SCALE GENOMIC DNA]</scope>
    <source>
        <strain evidence="4 5">DSM 13484</strain>
    </source>
</reference>
<dbReference type="InterPro" id="IPR032508">
    <property type="entry name" value="FecR_C"/>
</dbReference>
<evidence type="ECO:0000313" key="5">
    <source>
        <dbReference type="Proteomes" id="UP000316778"/>
    </source>
</evidence>
<dbReference type="PIRSF" id="PIRSF018266">
    <property type="entry name" value="FecR"/>
    <property type="match status" value="1"/>
</dbReference>
<accession>A0A562TCG7</accession>
<keyword evidence="5" id="KW-1185">Reference proteome</keyword>
<dbReference type="Proteomes" id="UP000316778">
    <property type="component" value="Unassembled WGS sequence"/>
</dbReference>